<dbReference type="PROSITE" id="PS51186">
    <property type="entry name" value="GNAT"/>
    <property type="match status" value="1"/>
</dbReference>
<dbReference type="Proteomes" id="UP000626148">
    <property type="component" value="Unassembled WGS sequence"/>
</dbReference>
<organism evidence="4 5">
    <name type="scientific">Saccharospirillum salsuginis</name>
    <dbReference type="NCBI Taxonomy" id="418750"/>
    <lineage>
        <taxon>Bacteria</taxon>
        <taxon>Pseudomonadati</taxon>
        <taxon>Pseudomonadota</taxon>
        <taxon>Gammaproteobacteria</taxon>
        <taxon>Oceanospirillales</taxon>
        <taxon>Saccharospirillaceae</taxon>
        <taxon>Saccharospirillum</taxon>
    </lineage>
</organism>
<dbReference type="AlphaFoldDB" id="A0A918KNA8"/>
<dbReference type="GO" id="GO:0016747">
    <property type="term" value="F:acyltransferase activity, transferring groups other than amino-acyl groups"/>
    <property type="evidence" value="ECO:0007669"/>
    <property type="project" value="InterPro"/>
</dbReference>
<reference evidence="4" key="2">
    <citation type="submission" date="2020-09" db="EMBL/GenBank/DDBJ databases">
        <authorList>
            <person name="Sun Q."/>
            <person name="Kim S."/>
        </authorList>
    </citation>
    <scope>NUCLEOTIDE SEQUENCE</scope>
    <source>
        <strain evidence="4">KCTC 22169</strain>
    </source>
</reference>
<dbReference type="CDD" id="cd04301">
    <property type="entry name" value="NAT_SF"/>
    <property type="match status" value="1"/>
</dbReference>
<dbReference type="InterPro" id="IPR000182">
    <property type="entry name" value="GNAT_dom"/>
</dbReference>
<evidence type="ECO:0000256" key="1">
    <source>
        <dbReference type="ARBA" id="ARBA00009623"/>
    </source>
</evidence>
<gene>
    <name evidence="4" type="ORF">GCM10007392_42240</name>
</gene>
<protein>
    <recommendedName>
        <fullName evidence="2">Protein ElaA</fullName>
    </recommendedName>
</protein>
<evidence type="ECO:0000313" key="5">
    <source>
        <dbReference type="Proteomes" id="UP000626148"/>
    </source>
</evidence>
<dbReference type="Gene3D" id="3.40.630.30">
    <property type="match status" value="1"/>
</dbReference>
<dbReference type="SUPFAM" id="SSF55729">
    <property type="entry name" value="Acyl-CoA N-acyltransferases (Nat)"/>
    <property type="match status" value="1"/>
</dbReference>
<feature type="domain" description="N-acetyltransferase" evidence="3">
    <location>
        <begin position="16"/>
        <end position="157"/>
    </location>
</feature>
<accession>A0A918KNA8</accession>
<dbReference type="InterPro" id="IPR016181">
    <property type="entry name" value="Acyl_CoA_acyltransferase"/>
</dbReference>
<reference evidence="4" key="1">
    <citation type="journal article" date="2014" name="Int. J. Syst. Evol. Microbiol.">
        <title>Complete genome sequence of Corynebacterium casei LMG S-19264T (=DSM 44701T), isolated from a smear-ripened cheese.</title>
        <authorList>
            <consortium name="US DOE Joint Genome Institute (JGI-PGF)"/>
            <person name="Walter F."/>
            <person name="Albersmeier A."/>
            <person name="Kalinowski J."/>
            <person name="Ruckert C."/>
        </authorList>
    </citation>
    <scope>NUCLEOTIDE SEQUENCE</scope>
    <source>
        <strain evidence="4">KCTC 22169</strain>
    </source>
</reference>
<keyword evidence="5" id="KW-1185">Reference proteome</keyword>
<dbReference type="EMBL" id="BMXR01000013">
    <property type="protein sequence ID" value="GGX70156.1"/>
    <property type="molecule type" value="Genomic_DNA"/>
</dbReference>
<dbReference type="FunFam" id="3.40.630.30:FF:000035">
    <property type="entry name" value="GNAT family N-acetyltransferase"/>
    <property type="match status" value="1"/>
</dbReference>
<evidence type="ECO:0000259" key="3">
    <source>
        <dbReference type="PROSITE" id="PS51186"/>
    </source>
</evidence>
<evidence type="ECO:0000256" key="2">
    <source>
        <dbReference type="ARBA" id="ARBA00072224"/>
    </source>
</evidence>
<name>A0A918KNA8_9GAMM</name>
<evidence type="ECO:0000313" key="4">
    <source>
        <dbReference type="EMBL" id="GGX70156.1"/>
    </source>
</evidence>
<proteinExistence type="inferred from homology"/>
<dbReference type="Pfam" id="PF13673">
    <property type="entry name" value="Acetyltransf_10"/>
    <property type="match status" value="1"/>
</dbReference>
<sequence length="157" mass="17516">MIFAGAPTREVVWQCPDFDHLDTRTLYDLLALRTAVFVVEQNCPYQELDGKDAMAWHLMGHQGGELVATARILPPGASYDNPSIGRVVTDPSARGQGLGVKLMEEAVNRCLNLFPDTPIEIGAQAHLVDFYSRFRFKPNSDTYLEDGIPHLDMIRQA</sequence>
<comment type="caution">
    <text evidence="4">The sequence shown here is derived from an EMBL/GenBank/DDBJ whole genome shotgun (WGS) entry which is preliminary data.</text>
</comment>
<comment type="similarity">
    <text evidence="1">Belongs to the UPF0039 (ElaA) family.</text>
</comment>
<dbReference type="RefSeq" id="WP_189612498.1">
    <property type="nucleotide sequence ID" value="NZ_BMXR01000013.1"/>
</dbReference>